<protein>
    <recommendedName>
        <fullName evidence="5">DUF2946 domain-containing protein</fullName>
    </recommendedName>
</protein>
<reference evidence="3" key="1">
    <citation type="submission" date="2022-05" db="EMBL/GenBank/DDBJ databases">
        <title>An RpoN-dependent PEP-CTERM gene is involved in floc formation of an Aquincola tertiaricarbonis strain.</title>
        <authorList>
            <person name="Qiu D."/>
            <person name="Xia M."/>
        </authorList>
    </citation>
    <scope>NUCLEOTIDE SEQUENCE</scope>
    <source>
        <strain evidence="3">RN12</strain>
    </source>
</reference>
<sequence length="141" mass="14239">MRWLRVFMVWMLALALPVQGMAAAAMLHCGSAERHAPRQHAVADGSVHAAGHGEHHHPAGHGADHAHAGAPADEPGTTPHAHAAGHACSACAACCVALALPPAMPVLAMADAAPTGVTVLVAPSPSFLTAGPERPPRSLHA</sequence>
<evidence type="ECO:0000313" key="3">
    <source>
        <dbReference type="EMBL" id="URI06215.1"/>
    </source>
</evidence>
<feature type="chain" id="PRO_5045621815" description="DUF2946 domain-containing protein" evidence="2">
    <location>
        <begin position="23"/>
        <end position="141"/>
    </location>
</feature>
<accession>A0ABY4S4E8</accession>
<dbReference type="Proteomes" id="UP001056201">
    <property type="component" value="Chromosome 1"/>
</dbReference>
<evidence type="ECO:0008006" key="5">
    <source>
        <dbReference type="Google" id="ProtNLM"/>
    </source>
</evidence>
<keyword evidence="2" id="KW-0732">Signal</keyword>
<feature type="compositionally biased region" description="Low complexity" evidence="1">
    <location>
        <begin position="68"/>
        <end position="82"/>
    </location>
</feature>
<feature type="compositionally biased region" description="Basic and acidic residues" evidence="1">
    <location>
        <begin position="51"/>
        <end position="67"/>
    </location>
</feature>
<proteinExistence type="predicted"/>
<evidence type="ECO:0000256" key="1">
    <source>
        <dbReference type="SAM" id="MobiDB-lite"/>
    </source>
</evidence>
<dbReference type="EMBL" id="CP097635">
    <property type="protein sequence ID" value="URI06215.1"/>
    <property type="molecule type" value="Genomic_DNA"/>
</dbReference>
<dbReference type="RefSeq" id="WP_250194479.1">
    <property type="nucleotide sequence ID" value="NZ_CP097635.1"/>
</dbReference>
<evidence type="ECO:0000256" key="2">
    <source>
        <dbReference type="SAM" id="SignalP"/>
    </source>
</evidence>
<feature type="region of interest" description="Disordered" evidence="1">
    <location>
        <begin position="37"/>
        <end position="82"/>
    </location>
</feature>
<gene>
    <name evidence="3" type="ORF">MW290_09780</name>
</gene>
<name>A0ABY4S4E8_AQUTE</name>
<evidence type="ECO:0000313" key="4">
    <source>
        <dbReference type="Proteomes" id="UP001056201"/>
    </source>
</evidence>
<organism evidence="3 4">
    <name type="scientific">Aquincola tertiaricarbonis</name>
    <dbReference type="NCBI Taxonomy" id="391953"/>
    <lineage>
        <taxon>Bacteria</taxon>
        <taxon>Pseudomonadati</taxon>
        <taxon>Pseudomonadota</taxon>
        <taxon>Betaproteobacteria</taxon>
        <taxon>Burkholderiales</taxon>
        <taxon>Sphaerotilaceae</taxon>
        <taxon>Aquincola</taxon>
    </lineage>
</organism>
<feature type="signal peptide" evidence="2">
    <location>
        <begin position="1"/>
        <end position="22"/>
    </location>
</feature>
<keyword evidence="4" id="KW-1185">Reference proteome</keyword>